<dbReference type="Pfam" id="PF00345">
    <property type="entry name" value="PapD_N"/>
    <property type="match status" value="1"/>
</dbReference>
<sequence>MKESSVNIFLLIILSFLFLFISAQGQPREPEKGVAVDPLKITVKDSRVFYFTVYNDTDNEYVITSRVIREDGSGDTPFVLSPPVRPLNKRDDVKVGLIYLPEKKGNSRENVYYLSVSFIPRQHQKPVGGKGVSVPLVLEQQIPVVTE</sequence>
<name>A0AAX3MSA4_ESCAL</name>
<dbReference type="EMBL" id="CP117563">
    <property type="protein sequence ID" value="WDB31908.1"/>
    <property type="molecule type" value="Genomic_DNA"/>
</dbReference>
<dbReference type="Proteomes" id="UP001219219">
    <property type="component" value="Plasmid pEA7_1"/>
</dbReference>
<reference evidence="3" key="1">
    <citation type="submission" date="2023-02" db="EMBL/GenBank/DDBJ databases">
        <title>Escherichia albertii as a potential enteropathogen in the light of epidemiological and genomic studies.</title>
        <authorList>
            <person name="Leszczynska K."/>
            <person name="Swiecicka I."/>
            <person name="Daniluk T."/>
            <person name="Lebensztejn D."/>
            <person name="Chmielewska S."/>
            <person name="Leszczynska D."/>
            <person name="Gawor J."/>
            <person name="Kliber M."/>
        </authorList>
    </citation>
    <scope>NUCLEOTIDE SEQUENCE</scope>
    <source>
        <strain evidence="3">BIA_7</strain>
        <plasmid evidence="2">pEA7_1</plasmid>
        <plasmid evidence="3">pEA7_2</plasmid>
    </source>
</reference>
<evidence type="ECO:0000313" key="2">
    <source>
        <dbReference type="EMBL" id="WDB31908.1"/>
    </source>
</evidence>
<dbReference type="InterPro" id="IPR013783">
    <property type="entry name" value="Ig-like_fold"/>
</dbReference>
<geneLocation type="plasmid" evidence="3 4">
    <name>pEA7_2</name>
</geneLocation>
<gene>
    <name evidence="2" type="ORF">PS049_24985</name>
    <name evidence="3" type="ORF">PS049_25875</name>
</gene>
<dbReference type="EMBL" id="CP117564">
    <property type="protein sequence ID" value="WDB32018.1"/>
    <property type="molecule type" value="Genomic_DNA"/>
</dbReference>
<evidence type="ECO:0000313" key="4">
    <source>
        <dbReference type="Proteomes" id="UP001219219"/>
    </source>
</evidence>
<dbReference type="InterPro" id="IPR016147">
    <property type="entry name" value="Pili_assmbl_chaperone_N"/>
</dbReference>
<dbReference type="InterPro" id="IPR008962">
    <property type="entry name" value="PapD-like_sf"/>
</dbReference>
<organism evidence="3 4">
    <name type="scientific">Escherichia albertii</name>
    <dbReference type="NCBI Taxonomy" id="208962"/>
    <lineage>
        <taxon>Bacteria</taxon>
        <taxon>Pseudomonadati</taxon>
        <taxon>Pseudomonadota</taxon>
        <taxon>Gammaproteobacteria</taxon>
        <taxon>Enterobacterales</taxon>
        <taxon>Enterobacteriaceae</taxon>
        <taxon>Escherichia</taxon>
    </lineage>
</organism>
<accession>A0AAX3MSA4</accession>
<proteinExistence type="predicted"/>
<protein>
    <submittedName>
        <fullName evidence="3">Fimbria/pilus periplasmic chaperone</fullName>
    </submittedName>
</protein>
<evidence type="ECO:0000313" key="3">
    <source>
        <dbReference type="EMBL" id="WDB32018.1"/>
    </source>
</evidence>
<dbReference type="SUPFAM" id="SSF49354">
    <property type="entry name" value="PapD-like"/>
    <property type="match status" value="1"/>
</dbReference>
<feature type="domain" description="Pili assembly chaperone N-terminal" evidence="1">
    <location>
        <begin position="46"/>
        <end position="145"/>
    </location>
</feature>
<dbReference type="GO" id="GO:0030288">
    <property type="term" value="C:outer membrane-bounded periplasmic space"/>
    <property type="evidence" value="ECO:0007669"/>
    <property type="project" value="InterPro"/>
</dbReference>
<dbReference type="GO" id="GO:0071555">
    <property type="term" value="P:cell wall organization"/>
    <property type="evidence" value="ECO:0007669"/>
    <property type="project" value="InterPro"/>
</dbReference>
<keyword evidence="3" id="KW-0614">Plasmid</keyword>
<dbReference type="Gene3D" id="2.60.40.10">
    <property type="entry name" value="Immunoglobulins"/>
    <property type="match status" value="1"/>
</dbReference>
<dbReference type="AlphaFoldDB" id="A0AAX3MSA4"/>
<dbReference type="RefSeq" id="WP_273820514.1">
    <property type="nucleotide sequence ID" value="NZ_CP117564.1"/>
</dbReference>
<evidence type="ECO:0000259" key="1">
    <source>
        <dbReference type="Pfam" id="PF00345"/>
    </source>
</evidence>
<geneLocation type="plasmid" evidence="2 4">
    <name>pEA7_1</name>
</geneLocation>
<dbReference type="Proteomes" id="UP001219219">
    <property type="component" value="Plasmid pEA7_2"/>
</dbReference>